<organism evidence="2 3">
    <name type="scientific">Actinoplanes utahensis</name>
    <dbReference type="NCBI Taxonomy" id="1869"/>
    <lineage>
        <taxon>Bacteria</taxon>
        <taxon>Bacillati</taxon>
        <taxon>Actinomycetota</taxon>
        <taxon>Actinomycetes</taxon>
        <taxon>Micromonosporales</taxon>
        <taxon>Micromonosporaceae</taxon>
        <taxon>Actinoplanes</taxon>
    </lineage>
</organism>
<feature type="transmembrane region" description="Helical" evidence="1">
    <location>
        <begin position="30"/>
        <end position="51"/>
    </location>
</feature>
<keyword evidence="1" id="KW-0812">Transmembrane</keyword>
<feature type="transmembrane region" description="Helical" evidence="1">
    <location>
        <begin position="58"/>
        <end position="88"/>
    </location>
</feature>
<dbReference type="EMBL" id="JRTT01000001">
    <property type="protein sequence ID" value="KHD79270.1"/>
    <property type="molecule type" value="Genomic_DNA"/>
</dbReference>
<proteinExistence type="predicted"/>
<evidence type="ECO:0000313" key="3">
    <source>
        <dbReference type="Proteomes" id="UP000054537"/>
    </source>
</evidence>
<comment type="caution">
    <text evidence="2">The sequence shown here is derived from an EMBL/GenBank/DDBJ whole genome shotgun (WGS) entry which is preliminary data.</text>
</comment>
<name>A0A0A6UT26_ACTUT</name>
<dbReference type="RefSeq" id="WP_043521748.1">
    <property type="nucleotide sequence ID" value="NZ_BAABKU010000007.1"/>
</dbReference>
<keyword evidence="3" id="KW-1185">Reference proteome</keyword>
<protein>
    <submittedName>
        <fullName evidence="2">Uncharacterized protein</fullName>
    </submittedName>
</protein>
<gene>
    <name evidence="2" type="ORF">MB27_01285</name>
</gene>
<keyword evidence="1" id="KW-0472">Membrane</keyword>
<evidence type="ECO:0000313" key="2">
    <source>
        <dbReference type="EMBL" id="KHD79270.1"/>
    </source>
</evidence>
<evidence type="ECO:0000256" key="1">
    <source>
        <dbReference type="SAM" id="Phobius"/>
    </source>
</evidence>
<keyword evidence="1" id="KW-1133">Transmembrane helix</keyword>
<sequence>MSFLLTSLSVAREAAPRDPAPWDAIGTSLLSQPLLYLALAGVCLVVVLRLLKRAMSPIGALIQAVAAAATVAFAAMIALAMLVAAAVATMR</sequence>
<reference evidence="2 3" key="1">
    <citation type="submission" date="2014-10" db="EMBL/GenBank/DDBJ databases">
        <title>Draft genome sequence of Actinoplanes utahensis NRRL 12052.</title>
        <authorList>
            <person name="Velasco-Bucheli B."/>
            <person name="del Cerro C."/>
            <person name="Hormigo D."/>
            <person name="Garcia J.L."/>
            <person name="Acebal C."/>
            <person name="Arroyo M."/>
            <person name="de la Mata I."/>
        </authorList>
    </citation>
    <scope>NUCLEOTIDE SEQUENCE [LARGE SCALE GENOMIC DNA]</scope>
    <source>
        <strain evidence="2 3">NRRL 12052</strain>
    </source>
</reference>
<dbReference type="AlphaFoldDB" id="A0A0A6UT26"/>
<dbReference type="Proteomes" id="UP000054537">
    <property type="component" value="Unassembled WGS sequence"/>
</dbReference>
<accession>A0A0A6UT26</accession>